<comment type="similarity">
    <text evidence="2 9">Belongs to the MGMT family.</text>
</comment>
<dbReference type="AlphaFoldDB" id="A0AAP8PP29"/>
<name>A0AAP8PP29_9STAP</name>
<sequence>MLYQTYYDAPIGRLTLTSDGEALTGLYLPNQTNEDTEADAFVNQASLPIFQQSRRWLDRYFAGQEPETHLPVKPSGTPFQERVWRILQEIPYGTLWTYGEIAKRIAKETGKDRMSAQAVGGAVGRNPISIVIPCHRVVGANGNLTGYGGGIDNKIKLLTYEHVDMRGLHQPH</sequence>
<keyword evidence="6 9" id="KW-0227">DNA damage</keyword>
<dbReference type="InterPro" id="IPR023546">
    <property type="entry name" value="MGMT"/>
</dbReference>
<evidence type="ECO:0000256" key="5">
    <source>
        <dbReference type="ARBA" id="ARBA00022679"/>
    </source>
</evidence>
<comment type="caution">
    <text evidence="12">The sequence shown here is derived from an EMBL/GenBank/DDBJ whole genome shotgun (WGS) entry which is preliminary data.</text>
</comment>
<comment type="function">
    <text evidence="9">Involved in the cellular defense against the biological effects of O6-methylguanine (O6-MeG) and O4-methylthymine (O4-MeT) in DNA. Repairs the methylated nucleobase in DNA by stoichiometrically transferring the methyl group to a cysteine residue in the enzyme. This is a suicide reaction: the enzyme is irreversibly inactivated.</text>
</comment>
<comment type="miscellaneous">
    <text evidence="9">This enzyme catalyzes only one turnover and therefore is not strictly catalytic. According to one definition, an enzyme is a biocatalyst that acts repeatedly and over many reaction cycles.</text>
</comment>
<evidence type="ECO:0000313" key="12">
    <source>
        <dbReference type="EMBL" id="PNZ67373.1"/>
    </source>
</evidence>
<dbReference type="EMBL" id="PPQW01000031">
    <property type="protein sequence ID" value="PNZ67373.1"/>
    <property type="molecule type" value="Genomic_DNA"/>
</dbReference>
<evidence type="ECO:0000256" key="9">
    <source>
        <dbReference type="HAMAP-Rule" id="MF_00772"/>
    </source>
</evidence>
<gene>
    <name evidence="12" type="ORF">CD158_06260</name>
</gene>
<dbReference type="GO" id="GO:0032259">
    <property type="term" value="P:methylation"/>
    <property type="evidence" value="ECO:0007669"/>
    <property type="project" value="UniProtKB-KW"/>
</dbReference>
<dbReference type="GO" id="GO:0005737">
    <property type="term" value="C:cytoplasm"/>
    <property type="evidence" value="ECO:0007669"/>
    <property type="project" value="UniProtKB-SubCell"/>
</dbReference>
<dbReference type="GO" id="GO:0003908">
    <property type="term" value="F:methylated-DNA-[protein]-cysteine S-methyltransferase activity"/>
    <property type="evidence" value="ECO:0007669"/>
    <property type="project" value="UniProtKB-UniRule"/>
</dbReference>
<comment type="subcellular location">
    <subcellularLocation>
        <location evidence="9">Cytoplasm</location>
    </subcellularLocation>
</comment>
<dbReference type="EC" id="2.1.1.63" evidence="9"/>
<keyword evidence="4 9" id="KW-0489">Methyltransferase</keyword>
<dbReference type="SUPFAM" id="SSF46767">
    <property type="entry name" value="Methylated DNA-protein cysteine methyltransferase, C-terminal domain"/>
    <property type="match status" value="1"/>
</dbReference>
<dbReference type="SUPFAM" id="SSF53155">
    <property type="entry name" value="Methylated DNA-protein cysteine methyltransferase domain"/>
    <property type="match status" value="1"/>
</dbReference>
<evidence type="ECO:0000259" key="11">
    <source>
        <dbReference type="Pfam" id="PF02870"/>
    </source>
</evidence>
<dbReference type="FunFam" id="1.10.10.10:FF:000214">
    <property type="entry name" value="Methylated-DNA--protein-cysteine methyltransferase"/>
    <property type="match status" value="1"/>
</dbReference>
<dbReference type="RefSeq" id="WP_059107985.1">
    <property type="nucleotide sequence ID" value="NZ_AP024589.1"/>
</dbReference>
<evidence type="ECO:0000256" key="3">
    <source>
        <dbReference type="ARBA" id="ARBA00022490"/>
    </source>
</evidence>
<dbReference type="Pfam" id="PF01035">
    <property type="entry name" value="DNA_binding_1"/>
    <property type="match status" value="1"/>
</dbReference>
<proteinExistence type="inferred from homology"/>
<dbReference type="Pfam" id="PF02870">
    <property type="entry name" value="Methyltransf_1N"/>
    <property type="match status" value="1"/>
</dbReference>
<keyword evidence="5 9" id="KW-0808">Transferase</keyword>
<dbReference type="InterPro" id="IPR001497">
    <property type="entry name" value="MethylDNA_cys_MeTrfase_AS"/>
</dbReference>
<evidence type="ECO:0000259" key="10">
    <source>
        <dbReference type="Pfam" id="PF01035"/>
    </source>
</evidence>
<dbReference type="HAMAP" id="MF_00772">
    <property type="entry name" value="OGT"/>
    <property type="match status" value="1"/>
</dbReference>
<evidence type="ECO:0000256" key="1">
    <source>
        <dbReference type="ARBA" id="ARBA00001286"/>
    </source>
</evidence>
<dbReference type="InterPro" id="IPR008332">
    <property type="entry name" value="MethylG_MeTrfase_N"/>
</dbReference>
<feature type="domain" description="Methylguanine DNA methyltransferase ribonuclease-like" evidence="11">
    <location>
        <begin position="2"/>
        <end position="73"/>
    </location>
</feature>
<organism evidence="12 13">
    <name type="scientific">Staphylococcus auricularis</name>
    <dbReference type="NCBI Taxonomy" id="29379"/>
    <lineage>
        <taxon>Bacteria</taxon>
        <taxon>Bacillati</taxon>
        <taxon>Bacillota</taxon>
        <taxon>Bacilli</taxon>
        <taxon>Bacillales</taxon>
        <taxon>Staphylococcaceae</taxon>
        <taxon>Staphylococcus</taxon>
    </lineage>
</organism>
<dbReference type="Gene3D" id="3.30.160.70">
    <property type="entry name" value="Methylated DNA-protein cysteine methyltransferase domain"/>
    <property type="match status" value="1"/>
</dbReference>
<evidence type="ECO:0000256" key="6">
    <source>
        <dbReference type="ARBA" id="ARBA00022763"/>
    </source>
</evidence>
<dbReference type="CDD" id="cd06445">
    <property type="entry name" value="ATase"/>
    <property type="match status" value="1"/>
</dbReference>
<keyword evidence="3 9" id="KW-0963">Cytoplasm</keyword>
<evidence type="ECO:0000313" key="13">
    <source>
        <dbReference type="Proteomes" id="UP000242470"/>
    </source>
</evidence>
<dbReference type="PROSITE" id="PS00374">
    <property type="entry name" value="MGMT"/>
    <property type="match status" value="1"/>
</dbReference>
<dbReference type="GO" id="GO:0006307">
    <property type="term" value="P:DNA alkylation repair"/>
    <property type="evidence" value="ECO:0007669"/>
    <property type="project" value="UniProtKB-UniRule"/>
</dbReference>
<dbReference type="InterPro" id="IPR036217">
    <property type="entry name" value="MethylDNA_cys_MeTrfase_DNAb"/>
</dbReference>
<feature type="active site" description="Nucleophile; methyl group acceptor" evidence="9">
    <location>
        <position position="134"/>
    </location>
</feature>
<dbReference type="PANTHER" id="PTHR10815">
    <property type="entry name" value="METHYLATED-DNA--PROTEIN-CYSTEINE METHYLTRANSFERASE"/>
    <property type="match status" value="1"/>
</dbReference>
<keyword evidence="7 9" id="KW-0234">DNA repair</keyword>
<comment type="catalytic activity">
    <reaction evidence="1 9">
        <text>a 4-O-methyl-thymidine in DNA + L-cysteinyl-[protein] = a thymidine in DNA + S-methyl-L-cysteinyl-[protein]</text>
        <dbReference type="Rhea" id="RHEA:53428"/>
        <dbReference type="Rhea" id="RHEA-COMP:10131"/>
        <dbReference type="Rhea" id="RHEA-COMP:10132"/>
        <dbReference type="Rhea" id="RHEA-COMP:13555"/>
        <dbReference type="Rhea" id="RHEA-COMP:13556"/>
        <dbReference type="ChEBI" id="CHEBI:29950"/>
        <dbReference type="ChEBI" id="CHEBI:82612"/>
        <dbReference type="ChEBI" id="CHEBI:137386"/>
        <dbReference type="ChEBI" id="CHEBI:137387"/>
        <dbReference type="EC" id="2.1.1.63"/>
    </reaction>
</comment>
<dbReference type="Gene3D" id="1.10.10.10">
    <property type="entry name" value="Winged helix-like DNA-binding domain superfamily/Winged helix DNA-binding domain"/>
    <property type="match status" value="1"/>
</dbReference>
<dbReference type="Proteomes" id="UP000242470">
    <property type="component" value="Unassembled WGS sequence"/>
</dbReference>
<dbReference type="InterPro" id="IPR036388">
    <property type="entry name" value="WH-like_DNA-bd_sf"/>
</dbReference>
<comment type="catalytic activity">
    <reaction evidence="8 9">
        <text>a 6-O-methyl-2'-deoxyguanosine in DNA + L-cysteinyl-[protein] = S-methyl-L-cysteinyl-[protein] + a 2'-deoxyguanosine in DNA</text>
        <dbReference type="Rhea" id="RHEA:24000"/>
        <dbReference type="Rhea" id="RHEA-COMP:10131"/>
        <dbReference type="Rhea" id="RHEA-COMP:10132"/>
        <dbReference type="Rhea" id="RHEA-COMP:11367"/>
        <dbReference type="Rhea" id="RHEA-COMP:11368"/>
        <dbReference type="ChEBI" id="CHEBI:29950"/>
        <dbReference type="ChEBI" id="CHEBI:82612"/>
        <dbReference type="ChEBI" id="CHEBI:85445"/>
        <dbReference type="ChEBI" id="CHEBI:85448"/>
        <dbReference type="EC" id="2.1.1.63"/>
    </reaction>
</comment>
<evidence type="ECO:0000256" key="2">
    <source>
        <dbReference type="ARBA" id="ARBA00008711"/>
    </source>
</evidence>
<evidence type="ECO:0000256" key="4">
    <source>
        <dbReference type="ARBA" id="ARBA00022603"/>
    </source>
</evidence>
<dbReference type="InterPro" id="IPR036631">
    <property type="entry name" value="MGMT_N_sf"/>
</dbReference>
<dbReference type="GeneID" id="64982981"/>
<reference evidence="12 13" key="1">
    <citation type="submission" date="2017-08" db="EMBL/GenBank/DDBJ databases">
        <title>Draft genome sequences of 64 type strains of genus Staph aureus.</title>
        <authorList>
            <person name="Cole K."/>
            <person name="Golubchik T."/>
            <person name="Russell J."/>
            <person name="Foster D."/>
            <person name="Llewelyn M."/>
            <person name="Wilson D."/>
            <person name="Crook D."/>
            <person name="Paul J."/>
        </authorList>
    </citation>
    <scope>NUCLEOTIDE SEQUENCE [LARGE SCALE GENOMIC DNA]</scope>
    <source>
        <strain evidence="12 13">NCTC 12101</strain>
    </source>
</reference>
<accession>A0AAP8PP29</accession>
<evidence type="ECO:0000256" key="8">
    <source>
        <dbReference type="ARBA" id="ARBA00049348"/>
    </source>
</evidence>
<evidence type="ECO:0000256" key="7">
    <source>
        <dbReference type="ARBA" id="ARBA00023204"/>
    </source>
</evidence>
<protein>
    <recommendedName>
        <fullName evidence="9">Methylated-DNA--protein-cysteine methyltransferase</fullName>
        <ecNumber evidence="9">2.1.1.63</ecNumber>
    </recommendedName>
    <alternativeName>
        <fullName evidence="9">6-O-methylguanine-DNA methyltransferase</fullName>
        <shortName evidence="9">MGMT</shortName>
    </alternativeName>
    <alternativeName>
        <fullName evidence="9">O-6-methylguanine-DNA-alkyltransferase</fullName>
    </alternativeName>
</protein>
<dbReference type="PANTHER" id="PTHR10815:SF5">
    <property type="entry name" value="METHYLATED-DNA--PROTEIN-CYSTEINE METHYLTRANSFERASE"/>
    <property type="match status" value="1"/>
</dbReference>
<dbReference type="InterPro" id="IPR014048">
    <property type="entry name" value="MethylDNA_cys_MeTrfase_DNA-bd"/>
</dbReference>
<feature type="domain" description="Methylated-DNA-[protein]-cysteine S-methyltransferase DNA binding" evidence="10">
    <location>
        <begin position="78"/>
        <end position="163"/>
    </location>
</feature>
<dbReference type="NCBIfam" id="TIGR00589">
    <property type="entry name" value="ogt"/>
    <property type="match status" value="1"/>
</dbReference>